<dbReference type="InterPro" id="IPR013320">
    <property type="entry name" value="ConA-like_dom_sf"/>
</dbReference>
<evidence type="ECO:0000313" key="2">
    <source>
        <dbReference type="EMBL" id="QHT21263.1"/>
    </source>
</evidence>
<protein>
    <submittedName>
        <fullName evidence="2">Uncharacterized protein</fullName>
    </submittedName>
</protein>
<reference evidence="2" key="1">
    <citation type="journal article" date="2020" name="Nature">
        <title>Giant virus diversity and host interactions through global metagenomics.</title>
        <authorList>
            <person name="Schulz F."/>
            <person name="Roux S."/>
            <person name="Paez-Espino D."/>
            <person name="Jungbluth S."/>
            <person name="Walsh D.A."/>
            <person name="Denef V.J."/>
            <person name="McMahon K.D."/>
            <person name="Konstantinidis K.T."/>
            <person name="Eloe-Fadrosh E.A."/>
            <person name="Kyrpides N.C."/>
            <person name="Woyke T."/>
        </authorList>
    </citation>
    <scope>NUCLEOTIDE SEQUENCE</scope>
    <source>
        <strain evidence="2">GVMAG-M-3300023174-92</strain>
    </source>
</reference>
<dbReference type="Gene3D" id="2.60.120.200">
    <property type="match status" value="1"/>
</dbReference>
<organism evidence="2">
    <name type="scientific">viral metagenome</name>
    <dbReference type="NCBI Taxonomy" id="1070528"/>
    <lineage>
        <taxon>unclassified sequences</taxon>
        <taxon>metagenomes</taxon>
        <taxon>organismal metagenomes</taxon>
    </lineage>
</organism>
<evidence type="ECO:0000256" key="1">
    <source>
        <dbReference type="SAM" id="Phobius"/>
    </source>
</evidence>
<accession>A0A6C0DY75</accession>
<dbReference type="EMBL" id="MN739688">
    <property type="protein sequence ID" value="QHT21263.1"/>
    <property type="molecule type" value="Genomic_DNA"/>
</dbReference>
<dbReference type="SUPFAM" id="SSF49899">
    <property type="entry name" value="Concanavalin A-like lectins/glucanases"/>
    <property type="match status" value="1"/>
</dbReference>
<sequence>MSETVKNIFSNLTGPFSSSSEVATTDPGFLNSNGLIAKIVFLILVIVIFIVVFYSILYLMAYFTTPSENPYIIKGEIDGSSPYTVPQNPALNESKVIQRSNNESSGLEFTWSVWLKISSTATSDIGKRYPIFIKGDGMPQTPLSGTPAYKSINHGPGVYVFMDASNAAAIEVLMDTIDKGAIGSGGEIIKIKNLPINQYFHLAVRCKGYNIHIYINGNIIINESMSNVPKQNYYDILVCPSGGFKGKLSNLRYFSKALSVVELNSIYRNGPNTTPVNNVSSNSYSSISTQWFASFA</sequence>
<name>A0A6C0DY75_9ZZZZ</name>
<keyword evidence="1" id="KW-1133">Transmembrane helix</keyword>
<keyword evidence="1" id="KW-0812">Transmembrane</keyword>
<keyword evidence="1" id="KW-0472">Membrane</keyword>
<feature type="transmembrane region" description="Helical" evidence="1">
    <location>
        <begin position="39"/>
        <end position="63"/>
    </location>
</feature>
<dbReference type="AlphaFoldDB" id="A0A6C0DY75"/>
<dbReference type="Pfam" id="PF13385">
    <property type="entry name" value="Laminin_G_3"/>
    <property type="match status" value="1"/>
</dbReference>
<proteinExistence type="predicted"/>